<dbReference type="InterPro" id="IPR002104">
    <property type="entry name" value="Integrase_catalytic"/>
</dbReference>
<dbReference type="AlphaFoldDB" id="A0AAW7MJL3"/>
<dbReference type="Gene3D" id="1.10.443.10">
    <property type="entry name" value="Intergrase catalytic core"/>
    <property type="match status" value="1"/>
</dbReference>
<dbReference type="GO" id="GO:0003677">
    <property type="term" value="F:DNA binding"/>
    <property type="evidence" value="ECO:0007669"/>
    <property type="project" value="UniProtKB-KW"/>
</dbReference>
<dbReference type="InterPro" id="IPR013762">
    <property type="entry name" value="Integrase-like_cat_sf"/>
</dbReference>
<gene>
    <name evidence="5" type="ORF">DBA34_06390</name>
    <name evidence="6" type="ORF">DBB29_03820</name>
</gene>
<evidence type="ECO:0000313" key="5">
    <source>
        <dbReference type="EMBL" id="MDN4572884.1"/>
    </source>
</evidence>
<accession>A0AAW7MJL3</accession>
<dbReference type="SUPFAM" id="SSF56349">
    <property type="entry name" value="DNA breaking-rejoining enzymes"/>
    <property type="match status" value="1"/>
</dbReference>
<dbReference type="InterPro" id="IPR011010">
    <property type="entry name" value="DNA_brk_join_enz"/>
</dbReference>
<dbReference type="Proteomes" id="UP001172788">
    <property type="component" value="Unassembled WGS sequence"/>
</dbReference>
<dbReference type="Gene3D" id="1.10.150.130">
    <property type="match status" value="1"/>
</dbReference>
<evidence type="ECO:0000313" key="8">
    <source>
        <dbReference type="Proteomes" id="UP001172791"/>
    </source>
</evidence>
<dbReference type="Pfam" id="PF00589">
    <property type="entry name" value="Phage_integrase"/>
    <property type="match status" value="1"/>
</dbReference>
<protein>
    <submittedName>
        <fullName evidence="5">Integrase</fullName>
    </submittedName>
</protein>
<keyword evidence="2" id="KW-0233">DNA recombination</keyword>
<dbReference type="Proteomes" id="UP001172791">
    <property type="component" value="Unassembled WGS sequence"/>
</dbReference>
<evidence type="ECO:0000313" key="6">
    <source>
        <dbReference type="EMBL" id="MDN4577247.1"/>
    </source>
</evidence>
<sequence length="342" mass="38250">MGRKPSTLGAIPRLRIRANRDGTQRFYYDHGIVGGRRSLEPIGTERNAALLRWAEIEGLRAPTELDARPDFLTLAREYRLKILPDKAPATRRLYDALLTRLGAIIGSRALDDIRPADVADIWQSTAEKRGVVTANRTKAVLSLALNQARIWGLMNQANPCAGVRGKREVGRKSVLVSDELYDAVYKHADVPLRNAMDLADLTSQRPGDLLAVRRNDVSNNCLRFVQAKTGAIVVVEVTGALRKLIKRLLAWRGTELDVSPYLLRDEKGYPLSRGQLRSRFDKARELAKIDKADFQFRDLRARSVTRKAIDDGLEEAQRLAGHSTPGMTAHYSRGTRPVKPSR</sequence>
<evidence type="ECO:0000313" key="7">
    <source>
        <dbReference type="Proteomes" id="UP001172788"/>
    </source>
</evidence>
<dbReference type="EMBL" id="QAIC01000032">
    <property type="protein sequence ID" value="MDN4572884.1"/>
    <property type="molecule type" value="Genomic_DNA"/>
</dbReference>
<evidence type="ECO:0000256" key="2">
    <source>
        <dbReference type="ARBA" id="ARBA00023172"/>
    </source>
</evidence>
<comment type="caution">
    <text evidence="5">The sequence shown here is derived from an EMBL/GenBank/DDBJ whole genome shotgun (WGS) entry which is preliminary data.</text>
</comment>
<dbReference type="EMBL" id="QAID01000030">
    <property type="protein sequence ID" value="MDN4577247.1"/>
    <property type="molecule type" value="Genomic_DNA"/>
</dbReference>
<dbReference type="RefSeq" id="WP_301233915.1">
    <property type="nucleotide sequence ID" value="NZ_QAIC01000032.1"/>
</dbReference>
<organism evidence="5 8">
    <name type="scientific">Pandoraea cepalis</name>
    <dbReference type="NCBI Taxonomy" id="2508294"/>
    <lineage>
        <taxon>Bacteria</taxon>
        <taxon>Pseudomonadati</taxon>
        <taxon>Pseudomonadota</taxon>
        <taxon>Betaproteobacteria</taxon>
        <taxon>Burkholderiales</taxon>
        <taxon>Burkholderiaceae</taxon>
        <taxon>Pandoraea</taxon>
    </lineage>
</organism>
<dbReference type="PROSITE" id="PS51898">
    <property type="entry name" value="TYR_RECOMBINASE"/>
    <property type="match status" value="1"/>
</dbReference>
<dbReference type="GO" id="GO:0006310">
    <property type="term" value="P:DNA recombination"/>
    <property type="evidence" value="ECO:0007669"/>
    <property type="project" value="UniProtKB-KW"/>
</dbReference>
<dbReference type="InterPro" id="IPR010998">
    <property type="entry name" value="Integrase_recombinase_N"/>
</dbReference>
<keyword evidence="7" id="KW-1185">Reference proteome</keyword>
<evidence type="ECO:0000256" key="3">
    <source>
        <dbReference type="SAM" id="MobiDB-lite"/>
    </source>
</evidence>
<name>A0AAW7MJL3_9BURK</name>
<reference evidence="5" key="1">
    <citation type="submission" date="2018-04" db="EMBL/GenBank/DDBJ databases">
        <authorList>
            <person name="Jy Z."/>
        </authorList>
    </citation>
    <scope>NUCLEOTIDE SEQUENCE</scope>
    <source>
        <strain evidence="6">AS13</strain>
        <strain evidence="5">LA18</strain>
    </source>
</reference>
<feature type="domain" description="Tyr recombinase" evidence="4">
    <location>
        <begin position="171"/>
        <end position="342"/>
    </location>
</feature>
<evidence type="ECO:0000259" key="4">
    <source>
        <dbReference type="PROSITE" id="PS51898"/>
    </source>
</evidence>
<dbReference type="GO" id="GO:0015074">
    <property type="term" value="P:DNA integration"/>
    <property type="evidence" value="ECO:0007669"/>
    <property type="project" value="InterPro"/>
</dbReference>
<proteinExistence type="predicted"/>
<evidence type="ECO:0000256" key="1">
    <source>
        <dbReference type="ARBA" id="ARBA00023125"/>
    </source>
</evidence>
<keyword evidence="1" id="KW-0238">DNA-binding</keyword>
<feature type="region of interest" description="Disordered" evidence="3">
    <location>
        <begin position="319"/>
        <end position="342"/>
    </location>
</feature>